<keyword evidence="1" id="KW-0732">Signal</keyword>
<protein>
    <submittedName>
        <fullName evidence="2">Uncharacterized protein</fullName>
    </submittedName>
</protein>
<dbReference type="InterPro" id="IPR006311">
    <property type="entry name" value="TAT_signal"/>
</dbReference>
<sequence>MTTTRRAFLIATGASGLLLSAFAGATTLRAGSPRIWVIDEDLPGSAALVQRALVHGARIEPLCGDAGWLWFERLSRARAIAGVTRGADAFVLTQLGAQNGMRVTQRMWLGGAVRWMLESAESAGFVTRSGSLE</sequence>
<dbReference type="EMBL" id="FCOA02000009">
    <property type="protein sequence ID" value="SAK64346.1"/>
    <property type="molecule type" value="Genomic_DNA"/>
</dbReference>
<evidence type="ECO:0000313" key="3">
    <source>
        <dbReference type="Proteomes" id="UP000054851"/>
    </source>
</evidence>
<gene>
    <name evidence="2" type="ORF">AWB79_03106</name>
</gene>
<dbReference type="AlphaFoldDB" id="A0A158B3K9"/>
<dbReference type="STRING" id="1777140.AWB79_03106"/>
<comment type="caution">
    <text evidence="2">The sequence shown here is derived from an EMBL/GenBank/DDBJ whole genome shotgun (WGS) entry which is preliminary data.</text>
</comment>
<feature type="signal peptide" evidence="1">
    <location>
        <begin position="1"/>
        <end position="25"/>
    </location>
</feature>
<evidence type="ECO:0000256" key="1">
    <source>
        <dbReference type="SAM" id="SignalP"/>
    </source>
</evidence>
<name>A0A158B3K9_9BURK</name>
<accession>A0A158B3K9</accession>
<keyword evidence="3" id="KW-1185">Reference proteome</keyword>
<reference evidence="2" key="1">
    <citation type="submission" date="2016-01" db="EMBL/GenBank/DDBJ databases">
        <authorList>
            <person name="Peeters C."/>
        </authorList>
    </citation>
    <scope>NUCLEOTIDE SEQUENCE</scope>
    <source>
        <strain evidence="2">LMG 29322</strain>
    </source>
</reference>
<proteinExistence type="predicted"/>
<feature type="chain" id="PRO_5007621295" evidence="1">
    <location>
        <begin position="26"/>
        <end position="133"/>
    </location>
</feature>
<evidence type="ECO:0000313" key="2">
    <source>
        <dbReference type="EMBL" id="SAK64346.1"/>
    </source>
</evidence>
<dbReference type="PROSITE" id="PS51318">
    <property type="entry name" value="TAT"/>
    <property type="match status" value="1"/>
</dbReference>
<dbReference type="RefSeq" id="WP_061168304.1">
    <property type="nucleotide sequence ID" value="NZ_FCOA02000009.1"/>
</dbReference>
<dbReference type="Proteomes" id="UP000054851">
    <property type="component" value="Unassembled WGS sequence"/>
</dbReference>
<dbReference type="OrthoDB" id="9009686at2"/>
<organism evidence="2 3">
    <name type="scientific">Caballeronia hypogeia</name>
    <dbReference type="NCBI Taxonomy" id="1777140"/>
    <lineage>
        <taxon>Bacteria</taxon>
        <taxon>Pseudomonadati</taxon>
        <taxon>Pseudomonadota</taxon>
        <taxon>Betaproteobacteria</taxon>
        <taxon>Burkholderiales</taxon>
        <taxon>Burkholderiaceae</taxon>
        <taxon>Caballeronia</taxon>
    </lineage>
</organism>